<dbReference type="Proteomes" id="UP000654075">
    <property type="component" value="Unassembled WGS sequence"/>
</dbReference>
<protein>
    <recommendedName>
        <fullName evidence="14">Calmodulin</fullName>
    </recommendedName>
</protein>
<comment type="cofactor">
    <cofactor evidence="1">
        <name>L-ascorbate</name>
        <dbReference type="ChEBI" id="CHEBI:38290"/>
    </cofactor>
</comment>
<keyword evidence="6" id="KW-0847">Vitamin C</keyword>
<evidence type="ECO:0000256" key="1">
    <source>
        <dbReference type="ARBA" id="ARBA00001961"/>
    </source>
</evidence>
<dbReference type="GO" id="GO:0043226">
    <property type="term" value="C:organelle"/>
    <property type="evidence" value="ECO:0007669"/>
    <property type="project" value="UniProtKB-ARBA"/>
</dbReference>
<evidence type="ECO:0000256" key="5">
    <source>
        <dbReference type="ARBA" id="ARBA00022837"/>
    </source>
</evidence>
<feature type="non-terminal residue" evidence="12">
    <location>
        <position position="1"/>
    </location>
</feature>
<gene>
    <name evidence="12" type="ORF">PGLA1383_LOCUS21525</name>
</gene>
<proteinExistence type="inferred from homology"/>
<dbReference type="InterPro" id="IPR018247">
    <property type="entry name" value="EF_Hand_1_Ca_BS"/>
</dbReference>
<dbReference type="InterPro" id="IPR011992">
    <property type="entry name" value="EF-hand-dom_pair"/>
</dbReference>
<dbReference type="CDD" id="cd00051">
    <property type="entry name" value="EFh"/>
    <property type="match status" value="1"/>
</dbReference>
<feature type="domain" description="Fe2OG dioxygenase" evidence="11">
    <location>
        <begin position="75"/>
        <end position="178"/>
    </location>
</feature>
<feature type="domain" description="EF-hand" evidence="10">
    <location>
        <begin position="355"/>
        <end position="390"/>
    </location>
</feature>
<name>A0A813EWA3_POLGL</name>
<sequence>VGTALRRGVEALAMEQGRLGSTESRLLRGDRVAWPDLDDALLGPALKSWLGELDALVWALKPMMPAPREMGGVAAREPPMATCYPKGARYIRHYDNNCEDGEGKDCNGRRLTAIYYLNEGACDEDGGHLRILTQRGGVHDVLPEFDVLVLFWADRRTPHEVLPNCGRDRYALSCWYVDKTEAPEAPAEQLPPRPTAPLSQDDGRIGQLWVLLVAASVRVFVFPCRKEIDPAENIGLQSTRLAALNRQLSLGEFCIWLTQDFQDVAALAEVVNHAPDPLLESRRAFIKKKVGAGFSYKVAVELYDKADRDKDGHVDEEENKDLADETLADEGQVRTLYRQSLGGGSPSEVVSYSNSSMEQLVQTFLKWDKDGDGTITIAELTGVMQDVNPNFTADKVRQLMASIDTDQNGRIDIQEFVDWLSGKRLEDEEEQTARDARLAMAMHRKRAEEARESNLLPEFEQFHHAAITNWCNKVKIDVPCGTLNTGLDMVCQKCDARHSWLCHYCGFVSFAPECVNGCQTVTYAWSCINGTCPKKKCGCKRKTAHWAAFACIDNLKNLKQSVKNMLGKEEA</sequence>
<dbReference type="InterPro" id="IPR002048">
    <property type="entry name" value="EF_hand_dom"/>
</dbReference>
<dbReference type="AlphaFoldDB" id="A0A813EWA3"/>
<evidence type="ECO:0000256" key="7">
    <source>
        <dbReference type="ARBA" id="ARBA00022964"/>
    </source>
</evidence>
<dbReference type="GO" id="GO:0031543">
    <property type="term" value="F:peptidyl-proline dioxygenase activity"/>
    <property type="evidence" value="ECO:0007669"/>
    <property type="project" value="TreeGrafter"/>
</dbReference>
<dbReference type="Gene3D" id="2.60.120.620">
    <property type="entry name" value="q2cbj1_9rhob like domain"/>
    <property type="match status" value="1"/>
</dbReference>
<dbReference type="PANTHER" id="PTHR12907">
    <property type="entry name" value="EGL NINE HOMOLOG-RELATED"/>
    <property type="match status" value="1"/>
</dbReference>
<evidence type="ECO:0000313" key="13">
    <source>
        <dbReference type="Proteomes" id="UP000654075"/>
    </source>
</evidence>
<dbReference type="PROSITE" id="PS00018">
    <property type="entry name" value="EF_HAND_1"/>
    <property type="match status" value="2"/>
</dbReference>
<dbReference type="GO" id="GO:0071456">
    <property type="term" value="P:cellular response to hypoxia"/>
    <property type="evidence" value="ECO:0007669"/>
    <property type="project" value="TreeGrafter"/>
</dbReference>
<evidence type="ECO:0000313" key="12">
    <source>
        <dbReference type="EMBL" id="CAE8603311.1"/>
    </source>
</evidence>
<dbReference type="InterPro" id="IPR005123">
    <property type="entry name" value="Oxoglu/Fe-dep_dioxygenase_dom"/>
</dbReference>
<comment type="similarity">
    <text evidence="2">Belongs to the centrin family.</text>
</comment>
<dbReference type="InterPro" id="IPR051559">
    <property type="entry name" value="HIF_prolyl_hydroxylases"/>
</dbReference>
<reference evidence="12" key="1">
    <citation type="submission" date="2021-02" db="EMBL/GenBank/DDBJ databases">
        <authorList>
            <person name="Dougan E. K."/>
            <person name="Rhodes N."/>
            <person name="Thang M."/>
            <person name="Chan C."/>
        </authorList>
    </citation>
    <scope>NUCLEOTIDE SEQUENCE</scope>
</reference>
<dbReference type="InterPro" id="IPR044862">
    <property type="entry name" value="Pro_4_hyd_alph_FE2OG_OXY"/>
</dbReference>
<keyword evidence="8" id="KW-0560">Oxidoreductase</keyword>
<dbReference type="SMART" id="SM00054">
    <property type="entry name" value="EFh"/>
    <property type="match status" value="3"/>
</dbReference>
<dbReference type="GO" id="GO:0005509">
    <property type="term" value="F:calcium ion binding"/>
    <property type="evidence" value="ECO:0007669"/>
    <property type="project" value="InterPro"/>
</dbReference>
<dbReference type="InterPro" id="IPR006620">
    <property type="entry name" value="Pro_4_hyd_alph"/>
</dbReference>
<organism evidence="12 13">
    <name type="scientific">Polarella glacialis</name>
    <name type="common">Dinoflagellate</name>
    <dbReference type="NCBI Taxonomy" id="89957"/>
    <lineage>
        <taxon>Eukaryota</taxon>
        <taxon>Sar</taxon>
        <taxon>Alveolata</taxon>
        <taxon>Dinophyceae</taxon>
        <taxon>Suessiales</taxon>
        <taxon>Suessiaceae</taxon>
        <taxon>Polarella</taxon>
    </lineage>
</organism>
<feature type="domain" description="EF-hand" evidence="10">
    <location>
        <begin position="294"/>
        <end position="329"/>
    </location>
</feature>
<keyword evidence="5" id="KW-0106">Calcium</keyword>
<feature type="domain" description="EF-hand" evidence="10">
    <location>
        <begin position="391"/>
        <end position="426"/>
    </location>
</feature>
<dbReference type="SMART" id="SM00702">
    <property type="entry name" value="P4Hc"/>
    <property type="match status" value="1"/>
</dbReference>
<dbReference type="OrthoDB" id="440901at2759"/>
<keyword evidence="9" id="KW-0408">Iron</keyword>
<dbReference type="EMBL" id="CAJNNV010015259">
    <property type="protein sequence ID" value="CAE8603311.1"/>
    <property type="molecule type" value="Genomic_DNA"/>
</dbReference>
<dbReference type="Pfam" id="PF13499">
    <property type="entry name" value="EF-hand_7"/>
    <property type="match status" value="1"/>
</dbReference>
<evidence type="ECO:0000256" key="6">
    <source>
        <dbReference type="ARBA" id="ARBA00022896"/>
    </source>
</evidence>
<dbReference type="GO" id="GO:0008198">
    <property type="term" value="F:ferrous iron binding"/>
    <property type="evidence" value="ECO:0007669"/>
    <property type="project" value="TreeGrafter"/>
</dbReference>
<dbReference type="PROSITE" id="PS50222">
    <property type="entry name" value="EF_HAND_2"/>
    <property type="match status" value="3"/>
</dbReference>
<evidence type="ECO:0000256" key="9">
    <source>
        <dbReference type="ARBA" id="ARBA00023004"/>
    </source>
</evidence>
<evidence type="ECO:0008006" key="14">
    <source>
        <dbReference type="Google" id="ProtNLM"/>
    </source>
</evidence>
<dbReference type="PANTHER" id="PTHR12907:SF26">
    <property type="entry name" value="HIF PROLYL HYDROXYLASE, ISOFORM C"/>
    <property type="match status" value="1"/>
</dbReference>
<dbReference type="Gene3D" id="1.10.238.10">
    <property type="entry name" value="EF-hand"/>
    <property type="match status" value="1"/>
</dbReference>
<keyword evidence="4" id="KW-0677">Repeat</keyword>
<keyword evidence="3" id="KW-0479">Metal-binding</keyword>
<dbReference type="GO" id="GO:0031418">
    <property type="term" value="F:L-ascorbic acid binding"/>
    <property type="evidence" value="ECO:0007669"/>
    <property type="project" value="UniProtKB-KW"/>
</dbReference>
<evidence type="ECO:0000256" key="2">
    <source>
        <dbReference type="ARBA" id="ARBA00005253"/>
    </source>
</evidence>
<comment type="caution">
    <text evidence="12">The sequence shown here is derived from an EMBL/GenBank/DDBJ whole genome shotgun (WGS) entry which is preliminary data.</text>
</comment>
<dbReference type="FunFam" id="1.10.238.10:FF:000178">
    <property type="entry name" value="Calmodulin-2 A"/>
    <property type="match status" value="1"/>
</dbReference>
<dbReference type="PROSITE" id="PS51471">
    <property type="entry name" value="FE2OG_OXY"/>
    <property type="match status" value="1"/>
</dbReference>
<dbReference type="Pfam" id="PF13640">
    <property type="entry name" value="2OG-FeII_Oxy_3"/>
    <property type="match status" value="1"/>
</dbReference>
<dbReference type="SUPFAM" id="SSF47473">
    <property type="entry name" value="EF-hand"/>
    <property type="match status" value="1"/>
</dbReference>
<evidence type="ECO:0000256" key="8">
    <source>
        <dbReference type="ARBA" id="ARBA00023002"/>
    </source>
</evidence>
<keyword evidence="7" id="KW-0223">Dioxygenase</keyword>
<keyword evidence="13" id="KW-1185">Reference proteome</keyword>
<evidence type="ECO:0000256" key="3">
    <source>
        <dbReference type="ARBA" id="ARBA00022723"/>
    </source>
</evidence>
<accession>A0A813EWA3</accession>
<evidence type="ECO:0000259" key="10">
    <source>
        <dbReference type="PROSITE" id="PS50222"/>
    </source>
</evidence>
<evidence type="ECO:0000256" key="4">
    <source>
        <dbReference type="ARBA" id="ARBA00022737"/>
    </source>
</evidence>
<evidence type="ECO:0000259" key="11">
    <source>
        <dbReference type="PROSITE" id="PS51471"/>
    </source>
</evidence>